<dbReference type="InterPro" id="IPR051910">
    <property type="entry name" value="ComF/GntX_DNA_util-trans"/>
</dbReference>
<dbReference type="SUPFAM" id="SSF53271">
    <property type="entry name" value="PRTase-like"/>
    <property type="match status" value="1"/>
</dbReference>
<evidence type="ECO:0000313" key="2">
    <source>
        <dbReference type="EMBL" id="MBN2963478.1"/>
    </source>
</evidence>
<dbReference type="InterPro" id="IPR029057">
    <property type="entry name" value="PRTase-like"/>
</dbReference>
<dbReference type="Proteomes" id="UP000703590">
    <property type="component" value="Unassembled WGS sequence"/>
</dbReference>
<dbReference type="EMBL" id="JAFHKK010000002">
    <property type="protein sequence ID" value="MBN2963478.1"/>
    <property type="molecule type" value="Genomic_DNA"/>
</dbReference>
<dbReference type="RefSeq" id="WP_205457916.1">
    <property type="nucleotide sequence ID" value="NZ_JAFHKK010000002.1"/>
</dbReference>
<reference evidence="2 3" key="3">
    <citation type="submission" date="2021-02" db="EMBL/GenBank/DDBJ databases">
        <authorList>
            <person name="Merkel A.Y."/>
        </authorList>
    </citation>
    <scope>NUCLEOTIDE SEQUENCE [LARGE SCALE GENOMIC DNA]</scope>
    <source>
        <strain evidence="2 3">T05b</strain>
    </source>
</reference>
<dbReference type="Gene3D" id="3.40.50.2020">
    <property type="match status" value="1"/>
</dbReference>
<dbReference type="PANTHER" id="PTHR47505:SF1">
    <property type="entry name" value="DNA UTILIZATION PROTEIN YHGH"/>
    <property type="match status" value="1"/>
</dbReference>
<protein>
    <submittedName>
        <fullName evidence="2">ComF family protein</fullName>
    </submittedName>
</protein>
<name>A0ABS2WPF1_9BACT</name>
<proteinExistence type="inferred from homology"/>
<sequence>MRCLVCEAFSWKILCVACADYFSVLHPSQRTLSNGFKVNSFFAYDDVAGLLHTKHTPHGARVLDFLARVSFVPFIRKLTLESPLLAVPIDDHVRHGYSHTAILAKALKTPMVKPLYGVLRATNTTSFSGKSLAFRKANPRGFTCKVPKGSVVVLVDDLITSGQTLLEASNVLTKQGITPLFGLTLANANVT</sequence>
<accession>A0ABS2WPF1</accession>
<reference evidence="2 3" key="1">
    <citation type="submission" date="2021-02" db="EMBL/GenBank/DDBJ databases">
        <title>Sulfurospirillum tamanensis sp. nov.</title>
        <authorList>
            <person name="Frolova A."/>
            <person name="Merkel A."/>
            <person name="Slobodkin A."/>
        </authorList>
    </citation>
    <scope>NUCLEOTIDE SEQUENCE [LARGE SCALE GENOMIC DNA]</scope>
    <source>
        <strain evidence="2 3">T05b</strain>
    </source>
</reference>
<dbReference type="PANTHER" id="PTHR47505">
    <property type="entry name" value="DNA UTILIZATION PROTEIN YHGH"/>
    <property type="match status" value="1"/>
</dbReference>
<evidence type="ECO:0000256" key="1">
    <source>
        <dbReference type="ARBA" id="ARBA00008007"/>
    </source>
</evidence>
<dbReference type="CDD" id="cd06223">
    <property type="entry name" value="PRTases_typeI"/>
    <property type="match status" value="1"/>
</dbReference>
<keyword evidence="3" id="KW-1185">Reference proteome</keyword>
<gene>
    <name evidence="2" type="ORF">JWV37_01665</name>
</gene>
<organism evidence="2 3">
    <name type="scientific">Sulfurospirillum tamanense</name>
    <dbReference type="NCBI Taxonomy" id="2813362"/>
    <lineage>
        <taxon>Bacteria</taxon>
        <taxon>Pseudomonadati</taxon>
        <taxon>Campylobacterota</taxon>
        <taxon>Epsilonproteobacteria</taxon>
        <taxon>Campylobacterales</taxon>
        <taxon>Sulfurospirillaceae</taxon>
        <taxon>Sulfurospirillum</taxon>
    </lineage>
</organism>
<comment type="caution">
    <text evidence="2">The sequence shown here is derived from an EMBL/GenBank/DDBJ whole genome shotgun (WGS) entry which is preliminary data.</text>
</comment>
<dbReference type="InterPro" id="IPR000836">
    <property type="entry name" value="PRTase_dom"/>
</dbReference>
<reference evidence="3" key="2">
    <citation type="submission" date="2021-02" db="EMBL/GenBank/DDBJ databases">
        <title>Sulfurospirillum tamanensis sp. nov.</title>
        <authorList>
            <person name="Merkel A.Y."/>
        </authorList>
    </citation>
    <scope>NUCLEOTIDE SEQUENCE [LARGE SCALE GENOMIC DNA]</scope>
    <source>
        <strain evidence="3">T05b</strain>
    </source>
</reference>
<comment type="similarity">
    <text evidence="1">Belongs to the ComF/GntX family.</text>
</comment>
<evidence type="ECO:0000313" key="3">
    <source>
        <dbReference type="Proteomes" id="UP000703590"/>
    </source>
</evidence>